<keyword evidence="3" id="KW-1185">Reference proteome</keyword>
<proteinExistence type="predicted"/>
<dbReference type="KEGG" id="acm:AciX9_3550"/>
<organism evidence="3">
    <name type="scientific">Granulicella tundricola (strain ATCC BAA-1859 / DSM 23138 / MP5ACTX9)</name>
    <dbReference type="NCBI Taxonomy" id="1198114"/>
    <lineage>
        <taxon>Bacteria</taxon>
        <taxon>Pseudomonadati</taxon>
        <taxon>Acidobacteriota</taxon>
        <taxon>Terriglobia</taxon>
        <taxon>Terriglobales</taxon>
        <taxon>Acidobacteriaceae</taxon>
        <taxon>Granulicella</taxon>
    </lineage>
</organism>
<feature type="signal peptide" evidence="1">
    <location>
        <begin position="1"/>
        <end position="31"/>
    </location>
</feature>
<dbReference type="PaxDb" id="1198114-AciX9_3550"/>
<protein>
    <submittedName>
        <fullName evidence="2">Uncharacterized protein</fullName>
    </submittedName>
</protein>
<keyword evidence="1" id="KW-0732">Signal</keyword>
<sequence>MKTAITRKVGNKFGKLMVAGALMLSPALALAHPGTPETRIHTSPVHEHGVQIHSVHSSTIVHRS</sequence>
<evidence type="ECO:0000256" key="1">
    <source>
        <dbReference type="SAM" id="SignalP"/>
    </source>
</evidence>
<reference evidence="3" key="1">
    <citation type="submission" date="2011-01" db="EMBL/GenBank/DDBJ databases">
        <title>Complete sequence of chromosome of Acidobacterium sp. MP5ACTX9.</title>
        <authorList>
            <consortium name="US DOE Joint Genome Institute"/>
            <person name="Lucas S."/>
            <person name="Copeland A."/>
            <person name="Lapidus A."/>
            <person name="Cheng J.-F."/>
            <person name="Goodwin L."/>
            <person name="Pitluck S."/>
            <person name="Teshima H."/>
            <person name="Detter J.C."/>
            <person name="Han C."/>
            <person name="Tapia R."/>
            <person name="Land M."/>
            <person name="Hauser L."/>
            <person name="Kyrpides N."/>
            <person name="Ivanova N."/>
            <person name="Ovchinnikova G."/>
            <person name="Pagani I."/>
            <person name="Rawat S.R."/>
            <person name="Mannisto M."/>
            <person name="Haggblom M.M."/>
            <person name="Woyke T."/>
        </authorList>
    </citation>
    <scope>NUCLEOTIDE SEQUENCE [LARGE SCALE GENOMIC DNA]</scope>
    <source>
        <strain evidence="3">MP5ACTX9</strain>
    </source>
</reference>
<evidence type="ECO:0000313" key="2">
    <source>
        <dbReference type="EMBL" id="ADW70554.1"/>
    </source>
</evidence>
<gene>
    <name evidence="2" type="ordered locus">AciX9_3550</name>
</gene>
<dbReference type="AlphaFoldDB" id="E8X4R5"/>
<evidence type="ECO:0000313" key="3">
    <source>
        <dbReference type="Proteomes" id="UP000000343"/>
    </source>
</evidence>
<feature type="chain" id="PRO_5003233675" evidence="1">
    <location>
        <begin position="32"/>
        <end position="64"/>
    </location>
</feature>
<accession>E8X4R5</accession>
<dbReference type="Proteomes" id="UP000000343">
    <property type="component" value="Chromosome"/>
</dbReference>
<dbReference type="HOGENOM" id="CLU_2861460_0_0_0"/>
<name>E8X4R5_GRATM</name>
<dbReference type="EMBL" id="CP002480">
    <property type="protein sequence ID" value="ADW70554.1"/>
    <property type="molecule type" value="Genomic_DNA"/>
</dbReference>